<dbReference type="EMBL" id="VSRR010002279">
    <property type="protein sequence ID" value="MPC30566.1"/>
    <property type="molecule type" value="Genomic_DNA"/>
</dbReference>
<proteinExistence type="predicted"/>
<evidence type="ECO:0000313" key="1">
    <source>
        <dbReference type="EMBL" id="MPC30566.1"/>
    </source>
</evidence>
<accession>A0A5B7EBL3</accession>
<organism evidence="1 2">
    <name type="scientific">Portunus trituberculatus</name>
    <name type="common">Swimming crab</name>
    <name type="synonym">Neptunus trituberculatus</name>
    <dbReference type="NCBI Taxonomy" id="210409"/>
    <lineage>
        <taxon>Eukaryota</taxon>
        <taxon>Metazoa</taxon>
        <taxon>Ecdysozoa</taxon>
        <taxon>Arthropoda</taxon>
        <taxon>Crustacea</taxon>
        <taxon>Multicrustacea</taxon>
        <taxon>Malacostraca</taxon>
        <taxon>Eumalacostraca</taxon>
        <taxon>Eucarida</taxon>
        <taxon>Decapoda</taxon>
        <taxon>Pleocyemata</taxon>
        <taxon>Brachyura</taxon>
        <taxon>Eubrachyura</taxon>
        <taxon>Portunoidea</taxon>
        <taxon>Portunidae</taxon>
        <taxon>Portuninae</taxon>
        <taxon>Portunus</taxon>
    </lineage>
</organism>
<keyword evidence="2" id="KW-1185">Reference proteome</keyword>
<name>A0A5B7EBL3_PORTR</name>
<comment type="caution">
    <text evidence="1">The sequence shown here is derived from an EMBL/GenBank/DDBJ whole genome shotgun (WGS) entry which is preliminary data.</text>
</comment>
<sequence>MLFLRQRRINWLQWTGGARGAAGKMKAQDNVILTTTKDQLAVLDRWGPWGGGKDKSVGQCYSYDSKGSTGCGGPNCDDQIKGAVPDIYKCLFLCDSGAKCNNSFFSKYITQPSQHQGGSCCT</sequence>
<dbReference type="AlphaFoldDB" id="A0A5B7EBL3"/>
<reference evidence="1 2" key="1">
    <citation type="submission" date="2019-05" db="EMBL/GenBank/DDBJ databases">
        <title>Another draft genome of Portunus trituberculatus and its Hox gene families provides insights of decapod evolution.</title>
        <authorList>
            <person name="Jeong J.-H."/>
            <person name="Song I."/>
            <person name="Kim S."/>
            <person name="Choi T."/>
            <person name="Kim D."/>
            <person name="Ryu S."/>
            <person name="Kim W."/>
        </authorList>
    </citation>
    <scope>NUCLEOTIDE SEQUENCE [LARGE SCALE GENOMIC DNA]</scope>
    <source>
        <tissue evidence="1">Muscle</tissue>
    </source>
</reference>
<evidence type="ECO:0000313" key="2">
    <source>
        <dbReference type="Proteomes" id="UP000324222"/>
    </source>
</evidence>
<protein>
    <submittedName>
        <fullName evidence="1">Uncharacterized protein</fullName>
    </submittedName>
</protein>
<dbReference type="Proteomes" id="UP000324222">
    <property type="component" value="Unassembled WGS sequence"/>
</dbReference>
<gene>
    <name evidence="1" type="ORF">E2C01_023833</name>
</gene>